<dbReference type="SUPFAM" id="SSF53850">
    <property type="entry name" value="Periplasmic binding protein-like II"/>
    <property type="match status" value="1"/>
</dbReference>
<dbReference type="InterPro" id="IPR036388">
    <property type="entry name" value="WH-like_DNA-bd_sf"/>
</dbReference>
<feature type="domain" description="HTH lysR-type" evidence="5">
    <location>
        <begin position="4"/>
        <end position="61"/>
    </location>
</feature>
<comment type="caution">
    <text evidence="6">The sequence shown here is derived from an EMBL/GenBank/DDBJ whole genome shotgun (WGS) entry which is preliminary data.</text>
</comment>
<evidence type="ECO:0000256" key="1">
    <source>
        <dbReference type="ARBA" id="ARBA00009437"/>
    </source>
</evidence>
<sequence length="307" mass="33261">MDGIEVRELRYFVAVAEELSFSRAAERLGMAQPPLSRAIRQLERRLGGTLFHRDTRRVGLTELGETLLDEARYALDVLAGVGRRASRAAQDTPTLVATAKPGVATGMLPRILAAYACLPGAVPVETVVSGYREQADMVRDGRADVALVSSFFDRRGLDSEPLTTEPRAAALPAGHPLARREELRCADLHGEPMPQWPEATPAERAYWSGRDHHVAETRGRLAEDESAEVRGPTVSDPGQLIEVVALGQAVALIPRSLADANPRPDIVYRPVTDASPYTISLAWSEGSRSPHLARLVRAATDLLVPTG</sequence>
<evidence type="ECO:0000256" key="2">
    <source>
        <dbReference type="ARBA" id="ARBA00023015"/>
    </source>
</evidence>
<dbReference type="Gene3D" id="1.10.10.10">
    <property type="entry name" value="Winged helix-like DNA-binding domain superfamily/Winged helix DNA-binding domain"/>
    <property type="match status" value="1"/>
</dbReference>
<dbReference type="SUPFAM" id="SSF46785">
    <property type="entry name" value="Winged helix' DNA-binding domain"/>
    <property type="match status" value="1"/>
</dbReference>
<keyword evidence="4" id="KW-0804">Transcription</keyword>
<dbReference type="PRINTS" id="PR00039">
    <property type="entry name" value="HTHLYSR"/>
</dbReference>
<dbReference type="EMBL" id="JADAQT010000083">
    <property type="protein sequence ID" value="MBE1876284.1"/>
    <property type="molecule type" value="Genomic_DNA"/>
</dbReference>
<dbReference type="InterPro" id="IPR005119">
    <property type="entry name" value="LysR_subst-bd"/>
</dbReference>
<dbReference type="PANTHER" id="PTHR30346:SF0">
    <property type="entry name" value="HCA OPERON TRANSCRIPTIONAL ACTIVATOR HCAR"/>
    <property type="match status" value="1"/>
</dbReference>
<dbReference type="InterPro" id="IPR000847">
    <property type="entry name" value="LysR_HTH_N"/>
</dbReference>
<dbReference type="CDD" id="cd08414">
    <property type="entry name" value="PBP2_LTTR_aromatics_like"/>
    <property type="match status" value="1"/>
</dbReference>
<organism evidence="6 7">
    <name type="scientific">Myceligenerans pegani</name>
    <dbReference type="NCBI Taxonomy" id="2776917"/>
    <lineage>
        <taxon>Bacteria</taxon>
        <taxon>Bacillati</taxon>
        <taxon>Actinomycetota</taxon>
        <taxon>Actinomycetes</taxon>
        <taxon>Micrococcales</taxon>
        <taxon>Promicromonosporaceae</taxon>
        <taxon>Myceligenerans</taxon>
    </lineage>
</organism>
<keyword evidence="7" id="KW-1185">Reference proteome</keyword>
<accession>A0ABR9MY16</accession>
<keyword evidence="3" id="KW-0238">DNA-binding</keyword>
<dbReference type="Pfam" id="PF00126">
    <property type="entry name" value="HTH_1"/>
    <property type="match status" value="1"/>
</dbReference>
<evidence type="ECO:0000313" key="7">
    <source>
        <dbReference type="Proteomes" id="UP000625527"/>
    </source>
</evidence>
<gene>
    <name evidence="6" type="ORF">IHE71_11255</name>
</gene>
<dbReference type="Pfam" id="PF03466">
    <property type="entry name" value="LysR_substrate"/>
    <property type="match status" value="1"/>
</dbReference>
<dbReference type="RefSeq" id="WP_192862850.1">
    <property type="nucleotide sequence ID" value="NZ_JADAQT010000083.1"/>
</dbReference>
<dbReference type="Proteomes" id="UP000625527">
    <property type="component" value="Unassembled WGS sequence"/>
</dbReference>
<comment type="similarity">
    <text evidence="1">Belongs to the LysR transcriptional regulatory family.</text>
</comment>
<dbReference type="PANTHER" id="PTHR30346">
    <property type="entry name" value="TRANSCRIPTIONAL DUAL REGULATOR HCAR-RELATED"/>
    <property type="match status" value="1"/>
</dbReference>
<evidence type="ECO:0000256" key="3">
    <source>
        <dbReference type="ARBA" id="ARBA00023125"/>
    </source>
</evidence>
<protein>
    <submittedName>
        <fullName evidence="6">LysR family transcriptional regulator</fullName>
    </submittedName>
</protein>
<evidence type="ECO:0000313" key="6">
    <source>
        <dbReference type="EMBL" id="MBE1876284.1"/>
    </source>
</evidence>
<keyword evidence="2" id="KW-0805">Transcription regulation</keyword>
<evidence type="ECO:0000259" key="5">
    <source>
        <dbReference type="PROSITE" id="PS50931"/>
    </source>
</evidence>
<name>A0ABR9MY16_9MICO</name>
<dbReference type="InterPro" id="IPR036390">
    <property type="entry name" value="WH_DNA-bd_sf"/>
</dbReference>
<dbReference type="Gene3D" id="3.40.190.10">
    <property type="entry name" value="Periplasmic binding protein-like II"/>
    <property type="match status" value="2"/>
</dbReference>
<evidence type="ECO:0000256" key="4">
    <source>
        <dbReference type="ARBA" id="ARBA00023163"/>
    </source>
</evidence>
<dbReference type="PROSITE" id="PS50931">
    <property type="entry name" value="HTH_LYSR"/>
    <property type="match status" value="1"/>
</dbReference>
<reference evidence="6 7" key="1">
    <citation type="submission" date="2020-10" db="EMBL/GenBank/DDBJ databases">
        <title>Myceligenerans pegani sp. nov., an endophytic actinomycete isolated from Peganum harmala L. in Xinjiang, China.</title>
        <authorList>
            <person name="Xin L."/>
        </authorList>
    </citation>
    <scope>NUCLEOTIDE SEQUENCE [LARGE SCALE GENOMIC DNA]</scope>
    <source>
        <strain evidence="6 7">TRM65318</strain>
    </source>
</reference>
<proteinExistence type="inferred from homology"/>